<dbReference type="Gene3D" id="2.130.10.30">
    <property type="entry name" value="Regulator of chromosome condensation 1/beta-lactamase-inhibitor protein II"/>
    <property type="match status" value="1"/>
</dbReference>
<dbReference type="AlphaFoldDB" id="A0AAD4EKM1"/>
<accession>A0AAD4EKM1</accession>
<dbReference type="SUPFAM" id="SSF50985">
    <property type="entry name" value="RCC1/BLIP-II"/>
    <property type="match status" value="1"/>
</dbReference>
<dbReference type="PROSITE" id="PS00626">
    <property type="entry name" value="RCC1_2"/>
    <property type="match status" value="1"/>
</dbReference>
<name>A0AAD4EKM1_9AGAM</name>
<proteinExistence type="predicted"/>
<dbReference type="EMBL" id="JABBWK010000002">
    <property type="protein sequence ID" value="KAG1907929.1"/>
    <property type="molecule type" value="Genomic_DNA"/>
</dbReference>
<comment type="caution">
    <text evidence="1">The sequence shown here is derived from an EMBL/GenBank/DDBJ whole genome shotgun (WGS) entry which is preliminary data.</text>
</comment>
<dbReference type="GeneID" id="64668472"/>
<sequence>GTLPPNTRGILQLATGANHTLALLDFDDSRRELLGCGDGRQGQLGPEHVGQLTKFTPISCLIAAAWEMSYLHMRTVLNNEHMFIGWGLTAN</sequence>
<dbReference type="RefSeq" id="XP_041233504.1">
    <property type="nucleotide sequence ID" value="XM_041374174.1"/>
</dbReference>
<organism evidence="1 2">
    <name type="scientific">Suillus fuscotomentosus</name>
    <dbReference type="NCBI Taxonomy" id="1912939"/>
    <lineage>
        <taxon>Eukaryota</taxon>
        <taxon>Fungi</taxon>
        <taxon>Dikarya</taxon>
        <taxon>Basidiomycota</taxon>
        <taxon>Agaricomycotina</taxon>
        <taxon>Agaricomycetes</taxon>
        <taxon>Agaricomycetidae</taxon>
        <taxon>Boletales</taxon>
        <taxon>Suillineae</taxon>
        <taxon>Suillaceae</taxon>
        <taxon>Suillus</taxon>
    </lineage>
</organism>
<gene>
    <name evidence="1" type="ORF">F5891DRAFT_938579</name>
</gene>
<keyword evidence="2" id="KW-1185">Reference proteome</keyword>
<evidence type="ECO:0000313" key="2">
    <source>
        <dbReference type="Proteomes" id="UP001195769"/>
    </source>
</evidence>
<dbReference type="InterPro" id="IPR009091">
    <property type="entry name" value="RCC1/BLIP-II"/>
</dbReference>
<evidence type="ECO:0000313" key="1">
    <source>
        <dbReference type="EMBL" id="KAG1907929.1"/>
    </source>
</evidence>
<feature type="non-terminal residue" evidence="1">
    <location>
        <position position="1"/>
    </location>
</feature>
<dbReference type="Proteomes" id="UP001195769">
    <property type="component" value="Unassembled WGS sequence"/>
</dbReference>
<reference evidence="1" key="1">
    <citation type="journal article" date="2020" name="New Phytol.">
        <title>Comparative genomics reveals dynamic genome evolution in host specialist ectomycorrhizal fungi.</title>
        <authorList>
            <person name="Lofgren L.A."/>
            <person name="Nguyen N.H."/>
            <person name="Vilgalys R."/>
            <person name="Ruytinx J."/>
            <person name="Liao H.L."/>
            <person name="Branco S."/>
            <person name="Kuo A."/>
            <person name="LaButti K."/>
            <person name="Lipzen A."/>
            <person name="Andreopoulos W."/>
            <person name="Pangilinan J."/>
            <person name="Riley R."/>
            <person name="Hundley H."/>
            <person name="Na H."/>
            <person name="Barry K."/>
            <person name="Grigoriev I.V."/>
            <person name="Stajich J.E."/>
            <person name="Kennedy P.G."/>
        </authorList>
    </citation>
    <scope>NUCLEOTIDE SEQUENCE</scope>
    <source>
        <strain evidence="1">FC203</strain>
    </source>
</reference>
<protein>
    <submittedName>
        <fullName evidence="1">Uncharacterized protein</fullName>
    </submittedName>
</protein>
<dbReference type="InterPro" id="IPR000408">
    <property type="entry name" value="Reg_chr_condens"/>
</dbReference>